<dbReference type="InterPro" id="IPR051836">
    <property type="entry name" value="Kremen_rcpt"/>
</dbReference>
<dbReference type="SMART" id="SM00321">
    <property type="entry name" value="WSC"/>
    <property type="match status" value="4"/>
</dbReference>
<dbReference type="AlphaFoldDB" id="A0AAX4K703"/>
<reference evidence="10 11" key="1">
    <citation type="submission" date="2024-01" db="EMBL/GenBank/DDBJ databases">
        <title>Comparative genomics of Cryptococcus and Kwoniella reveals pathogenesis evolution and contrasting modes of karyotype evolution via chromosome fusion or intercentromeric recombination.</title>
        <authorList>
            <person name="Coelho M.A."/>
            <person name="David-Palma M."/>
            <person name="Shea T."/>
            <person name="Bowers K."/>
            <person name="McGinley-Smith S."/>
            <person name="Mohammad A.W."/>
            <person name="Gnirke A."/>
            <person name="Yurkov A.M."/>
            <person name="Nowrousian M."/>
            <person name="Sun S."/>
            <person name="Cuomo C.A."/>
            <person name="Heitman J."/>
        </authorList>
    </citation>
    <scope>NUCLEOTIDE SEQUENCE [LARGE SCALE GENOMIC DNA]</scope>
    <source>
        <strain evidence="10 11">CBS 6074</strain>
    </source>
</reference>
<evidence type="ECO:0000259" key="9">
    <source>
        <dbReference type="PROSITE" id="PS51212"/>
    </source>
</evidence>
<dbReference type="PANTHER" id="PTHR24269:SF16">
    <property type="entry name" value="PROTEIN SLG1"/>
    <property type="match status" value="1"/>
</dbReference>
<evidence type="ECO:0000256" key="3">
    <source>
        <dbReference type="ARBA" id="ARBA00022729"/>
    </source>
</evidence>
<evidence type="ECO:0000313" key="10">
    <source>
        <dbReference type="EMBL" id="WWC92585.1"/>
    </source>
</evidence>
<feature type="region of interest" description="Disordered" evidence="7">
    <location>
        <begin position="137"/>
        <end position="171"/>
    </location>
</feature>
<evidence type="ECO:0000256" key="8">
    <source>
        <dbReference type="SAM" id="SignalP"/>
    </source>
</evidence>
<evidence type="ECO:0000256" key="7">
    <source>
        <dbReference type="SAM" id="MobiDB-lite"/>
    </source>
</evidence>
<feature type="chain" id="PRO_5043679822" description="WSC domain-containing protein" evidence="8">
    <location>
        <begin position="21"/>
        <end position="503"/>
    </location>
</feature>
<evidence type="ECO:0000313" key="11">
    <source>
        <dbReference type="Proteomes" id="UP001355207"/>
    </source>
</evidence>
<dbReference type="GeneID" id="91098212"/>
<proteinExistence type="predicted"/>
<name>A0AAX4K703_9TREE</name>
<dbReference type="PROSITE" id="PS51212">
    <property type="entry name" value="WSC"/>
    <property type="match status" value="4"/>
</dbReference>
<organism evidence="10 11">
    <name type="scientific">Kwoniella dendrophila CBS 6074</name>
    <dbReference type="NCBI Taxonomy" id="1295534"/>
    <lineage>
        <taxon>Eukaryota</taxon>
        <taxon>Fungi</taxon>
        <taxon>Dikarya</taxon>
        <taxon>Basidiomycota</taxon>
        <taxon>Agaricomycotina</taxon>
        <taxon>Tremellomycetes</taxon>
        <taxon>Tremellales</taxon>
        <taxon>Cryptococcaceae</taxon>
        <taxon>Kwoniella</taxon>
    </lineage>
</organism>
<dbReference type="RefSeq" id="XP_066079347.1">
    <property type="nucleotide sequence ID" value="XM_066223250.1"/>
</dbReference>
<gene>
    <name evidence="10" type="ORF">L201_007544</name>
</gene>
<accession>A0AAX4K703</accession>
<evidence type="ECO:0000256" key="4">
    <source>
        <dbReference type="ARBA" id="ARBA00022989"/>
    </source>
</evidence>
<evidence type="ECO:0000256" key="2">
    <source>
        <dbReference type="ARBA" id="ARBA00022692"/>
    </source>
</evidence>
<dbReference type="InterPro" id="IPR002889">
    <property type="entry name" value="WSC_carb-bd"/>
</dbReference>
<comment type="subcellular location">
    <subcellularLocation>
        <location evidence="1">Membrane</location>
        <topology evidence="1">Single-pass membrane protein</topology>
    </subcellularLocation>
</comment>
<dbReference type="Pfam" id="PF01822">
    <property type="entry name" value="WSC"/>
    <property type="match status" value="4"/>
</dbReference>
<keyword evidence="5" id="KW-0472">Membrane</keyword>
<keyword evidence="2" id="KW-0812">Transmembrane</keyword>
<protein>
    <recommendedName>
        <fullName evidence="9">WSC domain-containing protein</fullName>
    </recommendedName>
</protein>
<dbReference type="PANTHER" id="PTHR24269">
    <property type="entry name" value="KREMEN PROTEIN"/>
    <property type="match status" value="1"/>
</dbReference>
<dbReference type="GO" id="GO:0005886">
    <property type="term" value="C:plasma membrane"/>
    <property type="evidence" value="ECO:0007669"/>
    <property type="project" value="TreeGrafter"/>
</dbReference>
<feature type="domain" description="WSC" evidence="9">
    <location>
        <begin position="32"/>
        <end position="129"/>
    </location>
</feature>
<keyword evidence="3 8" id="KW-0732">Signal</keyword>
<sequence length="503" mass="51742">MFAYALVPLIPLLWSPTTMAAPTSRSVSSGYRWVSNGCLLDSWNRALGAYQYIDEVSMTTQSCQTTCQGKGYTYAGVEYGNQCFCDNYVTYGEWSSGASAAEADCNDPCVGNTTENCGGDWRLRSFRWTNEVEAVTPSSTSTSATSSTTSTAASSDSSSVASSTTSSTASASSSTTAASASATAVPSGWSKSSNPCIAEGTSGRALAGASFASSSMTWTQCINHCQDAGFTIAGLEYSSECYCGNILSNGASLTKTSSSCYMECSGNSLTTCGGPSALSLFVSDAALSTLSADLTSKNLVLSTGWSAASTACIAEGSSGRALDSASFAGSAMTVNKCLNFCQGKGYQYAGLEYSSECYCGDSLVNGGSLSISSSNCNMLCSGDDTSFCGGSNALQLYQNPSLAQELTLVDNYKSQGCIQEVSGRALTGASLTGSDMTIDKCVTYCAQEGFTYAGLEYASECYCGNTLSNGAAISSYSNQCNMACAGNSAEVCGGPNAISLWKA</sequence>
<keyword evidence="6" id="KW-0325">Glycoprotein</keyword>
<feature type="domain" description="WSC" evidence="9">
    <location>
        <begin position="190"/>
        <end position="284"/>
    </location>
</feature>
<evidence type="ECO:0000256" key="1">
    <source>
        <dbReference type="ARBA" id="ARBA00004167"/>
    </source>
</evidence>
<dbReference type="EMBL" id="CP144107">
    <property type="protein sequence ID" value="WWC92585.1"/>
    <property type="molecule type" value="Genomic_DNA"/>
</dbReference>
<keyword evidence="4" id="KW-1133">Transmembrane helix</keyword>
<dbReference type="Proteomes" id="UP001355207">
    <property type="component" value="Chromosome 10"/>
</dbReference>
<feature type="domain" description="WSC" evidence="9">
    <location>
        <begin position="306"/>
        <end position="400"/>
    </location>
</feature>
<feature type="domain" description="WSC" evidence="9">
    <location>
        <begin position="411"/>
        <end position="503"/>
    </location>
</feature>
<keyword evidence="11" id="KW-1185">Reference proteome</keyword>
<evidence type="ECO:0000256" key="5">
    <source>
        <dbReference type="ARBA" id="ARBA00023136"/>
    </source>
</evidence>
<feature type="signal peptide" evidence="8">
    <location>
        <begin position="1"/>
        <end position="20"/>
    </location>
</feature>
<evidence type="ECO:0000256" key="6">
    <source>
        <dbReference type="ARBA" id="ARBA00023180"/>
    </source>
</evidence>